<feature type="region of interest" description="Disordered" evidence="1">
    <location>
        <begin position="73"/>
        <end position="92"/>
    </location>
</feature>
<name>A0AAV4QD72_CAEEX</name>
<reference evidence="2 3" key="1">
    <citation type="submission" date="2021-06" db="EMBL/GenBank/DDBJ databases">
        <title>Caerostris extrusa draft genome.</title>
        <authorList>
            <person name="Kono N."/>
            <person name="Arakawa K."/>
        </authorList>
    </citation>
    <scope>NUCLEOTIDE SEQUENCE [LARGE SCALE GENOMIC DNA]</scope>
</reference>
<sequence>MFFIPHHLQKSKAKMESDSMRRKRRYTRMRMGWGRNETAPSLFRDGFGSLNRAVPNRVLGVIDCAPPISAAFPNRGPPLPANYPERAHSWAP</sequence>
<organism evidence="2 3">
    <name type="scientific">Caerostris extrusa</name>
    <name type="common">Bark spider</name>
    <name type="synonym">Caerostris bankana</name>
    <dbReference type="NCBI Taxonomy" id="172846"/>
    <lineage>
        <taxon>Eukaryota</taxon>
        <taxon>Metazoa</taxon>
        <taxon>Ecdysozoa</taxon>
        <taxon>Arthropoda</taxon>
        <taxon>Chelicerata</taxon>
        <taxon>Arachnida</taxon>
        <taxon>Araneae</taxon>
        <taxon>Araneomorphae</taxon>
        <taxon>Entelegynae</taxon>
        <taxon>Araneoidea</taxon>
        <taxon>Araneidae</taxon>
        <taxon>Caerostris</taxon>
    </lineage>
</organism>
<dbReference type="AlphaFoldDB" id="A0AAV4QD72"/>
<proteinExistence type="predicted"/>
<protein>
    <submittedName>
        <fullName evidence="2">Uncharacterized protein</fullName>
    </submittedName>
</protein>
<dbReference type="EMBL" id="BPLR01005944">
    <property type="protein sequence ID" value="GIY06291.1"/>
    <property type="molecule type" value="Genomic_DNA"/>
</dbReference>
<dbReference type="Proteomes" id="UP001054945">
    <property type="component" value="Unassembled WGS sequence"/>
</dbReference>
<keyword evidence="3" id="KW-1185">Reference proteome</keyword>
<comment type="caution">
    <text evidence="2">The sequence shown here is derived from an EMBL/GenBank/DDBJ whole genome shotgun (WGS) entry which is preliminary data.</text>
</comment>
<evidence type="ECO:0000313" key="3">
    <source>
        <dbReference type="Proteomes" id="UP001054945"/>
    </source>
</evidence>
<evidence type="ECO:0000313" key="2">
    <source>
        <dbReference type="EMBL" id="GIY06291.1"/>
    </source>
</evidence>
<evidence type="ECO:0000256" key="1">
    <source>
        <dbReference type="SAM" id="MobiDB-lite"/>
    </source>
</evidence>
<accession>A0AAV4QD72</accession>
<gene>
    <name evidence="2" type="ORF">CEXT_211501</name>
</gene>